<dbReference type="AlphaFoldDB" id="A0A8J9Y5M3"/>
<keyword evidence="2" id="KW-1185">Reference proteome</keyword>
<proteinExistence type="predicted"/>
<dbReference type="Proteomes" id="UP000838878">
    <property type="component" value="Chromosome 12"/>
</dbReference>
<dbReference type="EMBL" id="OV170232">
    <property type="protein sequence ID" value="CAH0718244.1"/>
    <property type="molecule type" value="Genomic_DNA"/>
</dbReference>
<protein>
    <submittedName>
        <fullName evidence="1">Uncharacterized protein</fullName>
    </submittedName>
</protein>
<evidence type="ECO:0000313" key="1">
    <source>
        <dbReference type="EMBL" id="CAH0718244.1"/>
    </source>
</evidence>
<reference evidence="1" key="1">
    <citation type="submission" date="2021-12" db="EMBL/GenBank/DDBJ databases">
        <authorList>
            <person name="Martin H S."/>
        </authorList>
    </citation>
    <scope>NUCLEOTIDE SEQUENCE</scope>
</reference>
<gene>
    <name evidence="1" type="ORF">BINO364_LOCUS4761</name>
</gene>
<evidence type="ECO:0000313" key="2">
    <source>
        <dbReference type="Proteomes" id="UP000838878"/>
    </source>
</evidence>
<name>A0A8J9Y5M3_9NEOP</name>
<organism evidence="1 2">
    <name type="scientific">Brenthis ino</name>
    <name type="common">lesser marbled fritillary</name>
    <dbReference type="NCBI Taxonomy" id="405034"/>
    <lineage>
        <taxon>Eukaryota</taxon>
        <taxon>Metazoa</taxon>
        <taxon>Ecdysozoa</taxon>
        <taxon>Arthropoda</taxon>
        <taxon>Hexapoda</taxon>
        <taxon>Insecta</taxon>
        <taxon>Pterygota</taxon>
        <taxon>Neoptera</taxon>
        <taxon>Endopterygota</taxon>
        <taxon>Lepidoptera</taxon>
        <taxon>Glossata</taxon>
        <taxon>Ditrysia</taxon>
        <taxon>Papilionoidea</taxon>
        <taxon>Nymphalidae</taxon>
        <taxon>Heliconiinae</taxon>
        <taxon>Argynnini</taxon>
        <taxon>Brenthis</taxon>
    </lineage>
</organism>
<feature type="non-terminal residue" evidence="1">
    <location>
        <position position="94"/>
    </location>
</feature>
<accession>A0A8J9Y5M3</accession>
<sequence length="94" mass="11141">MKNEDSRYQLPYYDSYHYQCEVSDESFARTGVKKWLTFGILSYVARLPWGLDEDKKIISNSDAKLIMQNRHNQSSGTLLRFLVTMRCLLCEYIF</sequence>